<organism evidence="3 4">
    <name type="scientific">Halalkalibacter oceani</name>
    <dbReference type="NCBI Taxonomy" id="1653776"/>
    <lineage>
        <taxon>Bacteria</taxon>
        <taxon>Bacillati</taxon>
        <taxon>Bacillota</taxon>
        <taxon>Bacilli</taxon>
        <taxon>Bacillales</taxon>
        <taxon>Bacillaceae</taxon>
        <taxon>Halalkalibacter</taxon>
    </lineage>
</organism>
<evidence type="ECO:0000259" key="2">
    <source>
        <dbReference type="Pfam" id="PF10400"/>
    </source>
</evidence>
<dbReference type="Gene3D" id="1.10.10.10">
    <property type="entry name" value="Winged helix-like DNA-binding domain superfamily/Winged helix DNA-binding domain"/>
    <property type="match status" value="1"/>
</dbReference>
<dbReference type="PANTHER" id="PTHR43252:SF6">
    <property type="entry name" value="NEGATIVE TRANSCRIPTION REGULATOR PADR"/>
    <property type="match status" value="1"/>
</dbReference>
<dbReference type="EMBL" id="JAMBOL010000039">
    <property type="protein sequence ID" value="MCM3716481.1"/>
    <property type="molecule type" value="Genomic_DNA"/>
</dbReference>
<dbReference type="PROSITE" id="PS51257">
    <property type="entry name" value="PROKAR_LIPOPROTEIN"/>
    <property type="match status" value="1"/>
</dbReference>
<dbReference type="PANTHER" id="PTHR43252">
    <property type="entry name" value="TRANSCRIPTIONAL REGULATOR YQJI"/>
    <property type="match status" value="1"/>
</dbReference>
<evidence type="ECO:0000313" key="3">
    <source>
        <dbReference type="EMBL" id="MCM3716481.1"/>
    </source>
</evidence>
<dbReference type="InterPro" id="IPR036390">
    <property type="entry name" value="WH_DNA-bd_sf"/>
</dbReference>
<proteinExistence type="predicted"/>
<feature type="domain" description="Transcription regulator PadR N-terminal" evidence="1">
    <location>
        <begin position="9"/>
        <end position="83"/>
    </location>
</feature>
<accession>A0A9X2IR23</accession>
<dbReference type="Pfam" id="PF03551">
    <property type="entry name" value="PadR"/>
    <property type="match status" value="1"/>
</dbReference>
<gene>
    <name evidence="3" type="ORF">M3202_20760</name>
</gene>
<dbReference type="SUPFAM" id="SSF46785">
    <property type="entry name" value="Winged helix' DNA-binding domain"/>
    <property type="match status" value="1"/>
</dbReference>
<reference evidence="3" key="1">
    <citation type="submission" date="2022-05" db="EMBL/GenBank/DDBJ databases">
        <title>Comparative Genomics of Spacecraft Associated Microbes.</title>
        <authorList>
            <person name="Tran M.T."/>
            <person name="Wright A."/>
            <person name="Seuylemezian A."/>
            <person name="Eisen J."/>
            <person name="Coil D."/>
        </authorList>
    </citation>
    <scope>NUCLEOTIDE SEQUENCE</scope>
    <source>
        <strain evidence="3">214.1.1</strain>
    </source>
</reference>
<dbReference type="InterPro" id="IPR036388">
    <property type="entry name" value="WH-like_DNA-bd_sf"/>
</dbReference>
<sequence length="174" mass="20321">MKIEAKWIILGILTTGCRTGYEIKKLIDVSFSHFWKMSYGQIYPALKALVDEGYAVQAAINKEGEPERKEYTITESGKKKLQEWLAVPVQDAGLHKNELLVKLFFGKEMSRELAIQHVEEQERLLRLKLTVYEQIEKDIRAHPDAEFWLYTLDYGKEIAKAELSWCKKTKERIK</sequence>
<dbReference type="InterPro" id="IPR005149">
    <property type="entry name" value="Tscrpt_reg_PadR_N"/>
</dbReference>
<dbReference type="AlphaFoldDB" id="A0A9X2IR23"/>
<dbReference type="Pfam" id="PF10400">
    <property type="entry name" value="Vir_act_alpha_C"/>
    <property type="match status" value="1"/>
</dbReference>
<comment type="caution">
    <text evidence="3">The sequence shown here is derived from an EMBL/GenBank/DDBJ whole genome shotgun (WGS) entry which is preliminary data.</text>
</comment>
<name>A0A9X2IR23_9BACI</name>
<evidence type="ECO:0000259" key="1">
    <source>
        <dbReference type="Pfam" id="PF03551"/>
    </source>
</evidence>
<dbReference type="Gene3D" id="6.10.140.190">
    <property type="match status" value="1"/>
</dbReference>
<protein>
    <submittedName>
        <fullName evidence="3">PadR family transcriptional regulator</fullName>
    </submittedName>
</protein>
<dbReference type="InterPro" id="IPR018309">
    <property type="entry name" value="Tscrpt_reg_PadR_C"/>
</dbReference>
<keyword evidence="4" id="KW-1185">Reference proteome</keyword>
<dbReference type="Proteomes" id="UP001139179">
    <property type="component" value="Unassembled WGS sequence"/>
</dbReference>
<dbReference type="RefSeq" id="WP_251225131.1">
    <property type="nucleotide sequence ID" value="NZ_JAMBOL010000039.1"/>
</dbReference>
<feature type="domain" description="Transcription regulator PadR C-terminal" evidence="2">
    <location>
        <begin position="96"/>
        <end position="173"/>
    </location>
</feature>
<evidence type="ECO:0000313" key="4">
    <source>
        <dbReference type="Proteomes" id="UP001139179"/>
    </source>
</evidence>